<dbReference type="OrthoDB" id="6511194at2759"/>
<protein>
    <submittedName>
        <fullName evidence="1">Uncharacterized protein</fullName>
    </submittedName>
</protein>
<name>A0A2H3K3J2_WOLCO</name>
<reference evidence="1 2" key="1">
    <citation type="journal article" date="2012" name="Science">
        <title>The Paleozoic origin of enzymatic lignin decomposition reconstructed from 31 fungal genomes.</title>
        <authorList>
            <person name="Floudas D."/>
            <person name="Binder M."/>
            <person name="Riley R."/>
            <person name="Barry K."/>
            <person name="Blanchette R.A."/>
            <person name="Henrissat B."/>
            <person name="Martinez A.T."/>
            <person name="Otillar R."/>
            <person name="Spatafora J.W."/>
            <person name="Yadav J.S."/>
            <person name="Aerts A."/>
            <person name="Benoit I."/>
            <person name="Boyd A."/>
            <person name="Carlson A."/>
            <person name="Copeland A."/>
            <person name="Coutinho P.M."/>
            <person name="de Vries R.P."/>
            <person name="Ferreira P."/>
            <person name="Findley K."/>
            <person name="Foster B."/>
            <person name="Gaskell J."/>
            <person name="Glotzer D."/>
            <person name="Gorecki P."/>
            <person name="Heitman J."/>
            <person name="Hesse C."/>
            <person name="Hori C."/>
            <person name="Igarashi K."/>
            <person name="Jurgens J.A."/>
            <person name="Kallen N."/>
            <person name="Kersten P."/>
            <person name="Kohler A."/>
            <person name="Kuees U."/>
            <person name="Kumar T.K.A."/>
            <person name="Kuo A."/>
            <person name="LaButti K."/>
            <person name="Larrondo L.F."/>
            <person name="Lindquist E."/>
            <person name="Ling A."/>
            <person name="Lombard V."/>
            <person name="Lucas S."/>
            <person name="Lundell T."/>
            <person name="Martin R."/>
            <person name="McLaughlin D.J."/>
            <person name="Morgenstern I."/>
            <person name="Morin E."/>
            <person name="Murat C."/>
            <person name="Nagy L.G."/>
            <person name="Nolan M."/>
            <person name="Ohm R.A."/>
            <person name="Patyshakuliyeva A."/>
            <person name="Rokas A."/>
            <person name="Ruiz-Duenas F.J."/>
            <person name="Sabat G."/>
            <person name="Salamov A."/>
            <person name="Samejima M."/>
            <person name="Schmutz J."/>
            <person name="Slot J.C."/>
            <person name="St John F."/>
            <person name="Stenlid J."/>
            <person name="Sun H."/>
            <person name="Sun S."/>
            <person name="Syed K."/>
            <person name="Tsang A."/>
            <person name="Wiebenga A."/>
            <person name="Young D."/>
            <person name="Pisabarro A."/>
            <person name="Eastwood D.C."/>
            <person name="Martin F."/>
            <person name="Cullen D."/>
            <person name="Grigoriev I.V."/>
            <person name="Hibbett D.S."/>
        </authorList>
    </citation>
    <scope>NUCLEOTIDE SEQUENCE [LARGE SCALE GENOMIC DNA]</scope>
    <source>
        <strain evidence="1 2">MD-104</strain>
    </source>
</reference>
<evidence type="ECO:0000313" key="2">
    <source>
        <dbReference type="Proteomes" id="UP000218811"/>
    </source>
</evidence>
<dbReference type="EMBL" id="KB468168">
    <property type="protein sequence ID" value="PCH44718.1"/>
    <property type="molecule type" value="Genomic_DNA"/>
</dbReference>
<dbReference type="AlphaFoldDB" id="A0A2H3K3J2"/>
<sequence length="142" mass="16764">FRCPSNQTDCCCPRLLFTQPDFVNQKSELEEYIMSQGHLCDYYPKYHCKLNFIEQYWGCAKLHYHTSPQTSDIDEMEDNVIQCLDDIHLLLICRYANQSAHYISAYTQGLTGAEAVWVNWKYHRHHTLPPYLVAELKQEGRK</sequence>
<dbReference type="PANTHER" id="PTHR35871:SF1">
    <property type="entry name" value="CXC1-LIKE CYSTEINE CLUSTER ASSOCIATED WITH KDZ TRANSPOSASES DOMAIN-CONTAINING PROTEIN"/>
    <property type="match status" value="1"/>
</dbReference>
<dbReference type="Gene3D" id="3.30.420.10">
    <property type="entry name" value="Ribonuclease H-like superfamily/Ribonuclease H"/>
    <property type="match status" value="1"/>
</dbReference>
<dbReference type="InterPro" id="IPR036397">
    <property type="entry name" value="RNaseH_sf"/>
</dbReference>
<dbReference type="PANTHER" id="PTHR35871">
    <property type="entry name" value="EXPRESSED PROTEIN"/>
    <property type="match status" value="1"/>
</dbReference>
<keyword evidence="2" id="KW-1185">Reference proteome</keyword>
<dbReference type="OMA" id="CAKLHYH"/>
<evidence type="ECO:0000313" key="1">
    <source>
        <dbReference type="EMBL" id="PCH44718.1"/>
    </source>
</evidence>
<accession>A0A2H3K3J2</accession>
<organism evidence="1 2">
    <name type="scientific">Wolfiporia cocos (strain MD-104)</name>
    <name type="common">Brown rot fungus</name>
    <dbReference type="NCBI Taxonomy" id="742152"/>
    <lineage>
        <taxon>Eukaryota</taxon>
        <taxon>Fungi</taxon>
        <taxon>Dikarya</taxon>
        <taxon>Basidiomycota</taxon>
        <taxon>Agaricomycotina</taxon>
        <taxon>Agaricomycetes</taxon>
        <taxon>Polyporales</taxon>
        <taxon>Phaeolaceae</taxon>
        <taxon>Wolfiporia</taxon>
    </lineage>
</organism>
<proteinExistence type="predicted"/>
<feature type="non-terminal residue" evidence="1">
    <location>
        <position position="1"/>
    </location>
</feature>
<dbReference type="GO" id="GO:0003676">
    <property type="term" value="F:nucleic acid binding"/>
    <property type="evidence" value="ECO:0007669"/>
    <property type="project" value="InterPro"/>
</dbReference>
<gene>
    <name evidence="1" type="ORF">WOLCODRAFT_78196</name>
</gene>
<dbReference type="Proteomes" id="UP000218811">
    <property type="component" value="Unassembled WGS sequence"/>
</dbReference>